<dbReference type="GO" id="GO:0006310">
    <property type="term" value="P:DNA recombination"/>
    <property type="evidence" value="ECO:0007669"/>
    <property type="project" value="UniProtKB-KW"/>
</dbReference>
<dbReference type="AlphaFoldDB" id="M2QG18"/>
<dbReference type="InterPro" id="IPR011010">
    <property type="entry name" value="DNA_brk_join_enz"/>
</dbReference>
<dbReference type="GO" id="GO:0003677">
    <property type="term" value="F:DNA binding"/>
    <property type="evidence" value="ECO:0007669"/>
    <property type="project" value="InterPro"/>
</dbReference>
<dbReference type="GO" id="GO:0015074">
    <property type="term" value="P:DNA integration"/>
    <property type="evidence" value="ECO:0007669"/>
    <property type="project" value="InterPro"/>
</dbReference>
<dbReference type="InterPro" id="IPR013762">
    <property type="entry name" value="Integrase-like_cat_sf"/>
</dbReference>
<protein>
    <submittedName>
        <fullName evidence="2">Uncharacterized protein</fullName>
    </submittedName>
</protein>
<organism evidence="2 3">
    <name type="scientific">Ceriporiopsis subvermispora (strain B)</name>
    <name type="common">White-rot fungus</name>
    <name type="synonym">Gelatoporia subvermispora</name>
    <dbReference type="NCBI Taxonomy" id="914234"/>
    <lineage>
        <taxon>Eukaryota</taxon>
        <taxon>Fungi</taxon>
        <taxon>Dikarya</taxon>
        <taxon>Basidiomycota</taxon>
        <taxon>Agaricomycotina</taxon>
        <taxon>Agaricomycetes</taxon>
        <taxon>Polyporales</taxon>
        <taxon>Gelatoporiaceae</taxon>
        <taxon>Gelatoporia</taxon>
    </lineage>
</organism>
<gene>
    <name evidence="2" type="ORF">CERSUDRAFT_78528</name>
</gene>
<dbReference type="OrthoDB" id="164951at2759"/>
<accession>M2QG18</accession>
<evidence type="ECO:0000313" key="2">
    <source>
        <dbReference type="EMBL" id="EMD30955.1"/>
    </source>
</evidence>
<evidence type="ECO:0000313" key="3">
    <source>
        <dbReference type="Proteomes" id="UP000016930"/>
    </source>
</evidence>
<keyword evidence="1" id="KW-0233">DNA recombination</keyword>
<dbReference type="HOGENOM" id="CLU_616766_0_0_1"/>
<reference evidence="2 3" key="1">
    <citation type="journal article" date="2012" name="Proc. Natl. Acad. Sci. U.S.A.">
        <title>Comparative genomics of Ceriporiopsis subvermispora and Phanerochaete chrysosporium provide insight into selective ligninolysis.</title>
        <authorList>
            <person name="Fernandez-Fueyo E."/>
            <person name="Ruiz-Duenas F.J."/>
            <person name="Ferreira P."/>
            <person name="Floudas D."/>
            <person name="Hibbett D.S."/>
            <person name="Canessa P."/>
            <person name="Larrondo L.F."/>
            <person name="James T.Y."/>
            <person name="Seelenfreund D."/>
            <person name="Lobos S."/>
            <person name="Polanco R."/>
            <person name="Tello M."/>
            <person name="Honda Y."/>
            <person name="Watanabe T."/>
            <person name="Watanabe T."/>
            <person name="Ryu J.S."/>
            <person name="Kubicek C.P."/>
            <person name="Schmoll M."/>
            <person name="Gaskell J."/>
            <person name="Hammel K.E."/>
            <person name="St John F.J."/>
            <person name="Vanden Wymelenberg A."/>
            <person name="Sabat G."/>
            <person name="Splinter BonDurant S."/>
            <person name="Syed K."/>
            <person name="Yadav J.S."/>
            <person name="Doddapaneni H."/>
            <person name="Subramanian V."/>
            <person name="Lavin J.L."/>
            <person name="Oguiza J.A."/>
            <person name="Perez G."/>
            <person name="Pisabarro A.G."/>
            <person name="Ramirez L."/>
            <person name="Santoyo F."/>
            <person name="Master E."/>
            <person name="Coutinho P.M."/>
            <person name="Henrissat B."/>
            <person name="Lombard V."/>
            <person name="Magnuson J.K."/>
            <person name="Kuees U."/>
            <person name="Hori C."/>
            <person name="Igarashi K."/>
            <person name="Samejima M."/>
            <person name="Held B.W."/>
            <person name="Barry K.W."/>
            <person name="LaButti K.M."/>
            <person name="Lapidus A."/>
            <person name="Lindquist E.A."/>
            <person name="Lucas S.M."/>
            <person name="Riley R."/>
            <person name="Salamov A.A."/>
            <person name="Hoffmeister D."/>
            <person name="Schwenk D."/>
            <person name="Hadar Y."/>
            <person name="Yarden O."/>
            <person name="de Vries R.P."/>
            <person name="Wiebenga A."/>
            <person name="Stenlid J."/>
            <person name="Eastwood D."/>
            <person name="Grigoriev I.V."/>
            <person name="Berka R.M."/>
            <person name="Blanchette R.A."/>
            <person name="Kersten P."/>
            <person name="Martinez A.T."/>
            <person name="Vicuna R."/>
            <person name="Cullen D."/>
        </authorList>
    </citation>
    <scope>NUCLEOTIDE SEQUENCE [LARGE SCALE GENOMIC DNA]</scope>
    <source>
        <strain evidence="2 3">B</strain>
    </source>
</reference>
<dbReference type="Gene3D" id="1.10.443.10">
    <property type="entry name" value="Intergrase catalytic core"/>
    <property type="match status" value="1"/>
</dbReference>
<sequence>MAYVDPGRVSFPSNEPHHRFMLKFRKTNQDGDEISRSPNSQPSRDQHELTTYRWTALIQRSIVIPTSLTGLPTIEFSFNANFARMTSSSHLFPLLLLEEIVSKSELKLLAGRLGTTAKFSTHCFRRGGAQYRFMWAKRKWSLRAVKWWGGWSSKEDVGTVMRYLLDELEKYEESYTDILMKDRALGPQEAFMGLNPGEVQEGIAAEELQVIKSSVYALAAEVAKLHIDLESFSNGILSGIQYMKWQVTSCNLNSSVGSSGDWSSGLDSSYGSAPSAQTTLAHTERLAPSPAQLHVSPVTIVSSTECSISASQVAATTALSQSSDLPVYGPARPEVSRIPYTGGLRDALRYWEDGDPDHGLIVPLRLWKSLYDPAEYEREAQKLGNIEKIATEFLMHCGGDMVIFKERFPHLGEVYTYSNLIIAVREARKGRGETRSRLRRSKAH</sequence>
<name>M2QG18_CERS8</name>
<dbReference type="EMBL" id="KB445828">
    <property type="protein sequence ID" value="EMD30955.1"/>
    <property type="molecule type" value="Genomic_DNA"/>
</dbReference>
<evidence type="ECO:0000256" key="1">
    <source>
        <dbReference type="ARBA" id="ARBA00023172"/>
    </source>
</evidence>
<dbReference type="STRING" id="914234.M2QG18"/>
<keyword evidence="3" id="KW-1185">Reference proteome</keyword>
<proteinExistence type="predicted"/>
<dbReference type="Proteomes" id="UP000016930">
    <property type="component" value="Unassembled WGS sequence"/>
</dbReference>
<dbReference type="SUPFAM" id="SSF56349">
    <property type="entry name" value="DNA breaking-rejoining enzymes"/>
    <property type="match status" value="1"/>
</dbReference>